<dbReference type="EMBL" id="JACKSJ010000186">
    <property type="protein sequence ID" value="MCV7172525.1"/>
    <property type="molecule type" value="Genomic_DNA"/>
</dbReference>
<dbReference type="AlphaFoldDB" id="A0A9X2YS40"/>
<sequence length="307" mass="31657">MTALEDRIRAALVAFAVGDATGVPWEGYRPAAIDPGAVAEVPRRAGWPPGATSDDTALMLLVADYLADRGAHVDERDFLTRLVEAVPGIRGIGPSTHAAVERFGATGGLRASTGDTNGAAMRALPIGWGIPTAAAGLRRRVVTRLSRTTHGAAGAVGAACVVTAMAATAVEAAAIDAVLEAAATEVRYVRGRFARADTVWSPLSDAFAGDWRPGRDGVSLDGIETAAAVITVVRRTGQRRRGLADAVRDAVMLGGDTDTVAALACGILGGLGDIDMDIPWWPRLALPEPGRLDRSAAALAVLRATLA</sequence>
<proteinExistence type="inferred from homology"/>
<keyword evidence="5" id="KW-1185">Reference proteome</keyword>
<dbReference type="PANTHER" id="PTHR16222">
    <property type="entry name" value="ADP-RIBOSYLGLYCOHYDROLASE"/>
    <property type="match status" value="1"/>
</dbReference>
<organism evidence="4 5">
    <name type="scientific">[Mycobacterium] manitobense</name>
    <dbReference type="NCBI Taxonomy" id="190147"/>
    <lineage>
        <taxon>Bacteria</taxon>
        <taxon>Bacillati</taxon>
        <taxon>Actinomycetota</taxon>
        <taxon>Actinomycetes</taxon>
        <taxon>Mycobacteriales</taxon>
        <taxon>Mycobacteriaceae</taxon>
        <taxon>Mycolicibacterium</taxon>
    </lineage>
</organism>
<feature type="binding site" evidence="3">
    <location>
        <position position="54"/>
    </location>
    <ligand>
        <name>Mg(2+)</name>
        <dbReference type="ChEBI" id="CHEBI:18420"/>
        <label>1</label>
    </ligand>
</feature>
<keyword evidence="3" id="KW-0479">Metal-binding</keyword>
<dbReference type="SUPFAM" id="SSF101478">
    <property type="entry name" value="ADP-ribosylglycohydrolase"/>
    <property type="match status" value="1"/>
</dbReference>
<dbReference type="Gene3D" id="1.10.4080.10">
    <property type="entry name" value="ADP-ribosylation/Crystallin J1"/>
    <property type="match status" value="1"/>
</dbReference>
<evidence type="ECO:0000256" key="1">
    <source>
        <dbReference type="ARBA" id="ARBA00010702"/>
    </source>
</evidence>
<dbReference type="InterPro" id="IPR005502">
    <property type="entry name" value="Ribosyl_crysJ1"/>
</dbReference>
<name>A0A9X2YS40_9MYCO</name>
<feature type="binding site" evidence="3">
    <location>
        <position position="256"/>
    </location>
    <ligand>
        <name>Mg(2+)</name>
        <dbReference type="ChEBI" id="CHEBI:18420"/>
        <label>1</label>
    </ligand>
</feature>
<reference evidence="4" key="1">
    <citation type="submission" date="2020-07" db="EMBL/GenBank/DDBJ databases">
        <authorList>
            <person name="Pettersson B.M.F."/>
            <person name="Behra P.R.K."/>
            <person name="Ramesh M."/>
            <person name="Das S."/>
            <person name="Dasgupta S."/>
            <person name="Kirsebom L.A."/>
        </authorList>
    </citation>
    <scope>NUCLEOTIDE SEQUENCE</scope>
    <source>
        <strain evidence="4">DSM 44615</strain>
    </source>
</reference>
<evidence type="ECO:0000313" key="5">
    <source>
        <dbReference type="Proteomes" id="UP001140293"/>
    </source>
</evidence>
<evidence type="ECO:0000256" key="3">
    <source>
        <dbReference type="PIRSR" id="PIRSR605502-1"/>
    </source>
</evidence>
<comment type="caution">
    <text evidence="4">The sequence shown here is derived from an EMBL/GenBank/DDBJ whole genome shotgun (WGS) entry which is preliminary data.</text>
</comment>
<keyword evidence="2" id="KW-0378">Hydrolase</keyword>
<accession>A0A9X2YS40</accession>
<feature type="binding site" evidence="3">
    <location>
        <position position="259"/>
    </location>
    <ligand>
        <name>Mg(2+)</name>
        <dbReference type="ChEBI" id="CHEBI:18420"/>
        <label>1</label>
    </ligand>
</feature>
<keyword evidence="3" id="KW-0460">Magnesium</keyword>
<dbReference type="Proteomes" id="UP001140293">
    <property type="component" value="Unassembled WGS sequence"/>
</dbReference>
<feature type="binding site" evidence="3">
    <location>
        <position position="55"/>
    </location>
    <ligand>
        <name>Mg(2+)</name>
        <dbReference type="ChEBI" id="CHEBI:18420"/>
        <label>1</label>
    </ligand>
</feature>
<feature type="binding site" evidence="3">
    <location>
        <position position="258"/>
    </location>
    <ligand>
        <name>Mg(2+)</name>
        <dbReference type="ChEBI" id="CHEBI:18420"/>
        <label>1</label>
    </ligand>
</feature>
<evidence type="ECO:0000256" key="2">
    <source>
        <dbReference type="ARBA" id="ARBA00022801"/>
    </source>
</evidence>
<dbReference type="InterPro" id="IPR036705">
    <property type="entry name" value="Ribosyl_crysJ1_sf"/>
</dbReference>
<reference evidence="4" key="2">
    <citation type="journal article" date="2022" name="BMC Genomics">
        <title>Comparative genome analysis of mycobacteria focusing on tRNA and non-coding RNA.</title>
        <authorList>
            <person name="Behra P.R.K."/>
            <person name="Pettersson B.M.F."/>
            <person name="Ramesh M."/>
            <person name="Das S."/>
            <person name="Dasgupta S."/>
            <person name="Kirsebom L.A."/>
        </authorList>
    </citation>
    <scope>NUCLEOTIDE SEQUENCE</scope>
    <source>
        <strain evidence="4">DSM 44615</strain>
    </source>
</reference>
<gene>
    <name evidence="4" type="ORF">H7I41_21645</name>
</gene>
<comment type="similarity">
    <text evidence="1">Belongs to the ADP-ribosylglycohydrolase family.</text>
</comment>
<dbReference type="InterPro" id="IPR050792">
    <property type="entry name" value="ADP-ribosylglycohydrolase"/>
</dbReference>
<dbReference type="GO" id="GO:0016787">
    <property type="term" value="F:hydrolase activity"/>
    <property type="evidence" value="ECO:0007669"/>
    <property type="project" value="UniProtKB-KW"/>
</dbReference>
<dbReference type="RefSeq" id="WP_264014701.1">
    <property type="nucleotide sequence ID" value="NZ_JACKSJ010000186.1"/>
</dbReference>
<dbReference type="Pfam" id="PF03747">
    <property type="entry name" value="ADP_ribosyl_GH"/>
    <property type="match status" value="1"/>
</dbReference>
<dbReference type="GO" id="GO:0046872">
    <property type="term" value="F:metal ion binding"/>
    <property type="evidence" value="ECO:0007669"/>
    <property type="project" value="UniProtKB-KW"/>
</dbReference>
<evidence type="ECO:0000313" key="4">
    <source>
        <dbReference type="EMBL" id="MCV7172525.1"/>
    </source>
</evidence>
<feature type="binding site" evidence="3">
    <location>
        <position position="53"/>
    </location>
    <ligand>
        <name>Mg(2+)</name>
        <dbReference type="ChEBI" id="CHEBI:18420"/>
        <label>1</label>
    </ligand>
</feature>
<comment type="cofactor">
    <cofactor evidence="3">
        <name>Mg(2+)</name>
        <dbReference type="ChEBI" id="CHEBI:18420"/>
    </cofactor>
    <text evidence="3">Binds 2 magnesium ions per subunit.</text>
</comment>
<dbReference type="PANTHER" id="PTHR16222:SF24">
    <property type="entry name" value="ADP-RIBOSYLHYDROLASE ARH3"/>
    <property type="match status" value="1"/>
</dbReference>
<protein>
    <submittedName>
        <fullName evidence="4">ADP-ribosylglycohydrolase family protein</fullName>
    </submittedName>
</protein>